<evidence type="ECO:0000313" key="3">
    <source>
        <dbReference type="EMBL" id="CUI16800.1"/>
    </source>
</evidence>
<protein>
    <submittedName>
        <fullName evidence="3">Protease-like activity factor</fullName>
    </submittedName>
</protein>
<sequence length="578" mass="65479">MGIKCLLVKLLGVCAFSIVASSAQAQLLGDQKKAQMIEDLTVIKKVFHVGYAPLEWKKDYAGWDIDQEFEKSKQLILDTPQISVKDFQIIVKNFIASTRDYHADVVFYSTETASLPFGVKSAEGRYFIDWIDPQQMPFYFYEIQVGDELIAFDERPIGDVINELKEIGNKNSNPFTDQALAEMKLTSREGQLGDLVPRGAVSITVQPAAKEGSVTYQLIWNYTPEKIVSLPDIVQSIHALFSPAPGQSRPKTLMMNSAHREMVKKISRDGALGARKSFVPVLGPRTWVHDVLKKNENLCWYAYVYETPQGQSIGYIRIPHYVGKEAESKAFGELLTILEEKTDALVIDQLHNVGGYVTFQYELASMLATTPLKTPKHRIKITQKDVMEAYQILEVIENIQAGFDLIVARMEEEGEEEDEPLNYQYLLFLKEFYEFIINEWNAGRTLTHPTHLEGCDWIHPHSEYRYTKPILMLINELDFSGGDFMPAMMQDNGRALLFGKRTSGAGGFVFQNSFPNQNGISGFSYTGSIAERPHTFQKIENLGITPDIEYSLTVEDLQYGYQGYIEAVNEAVQLLFKK</sequence>
<feature type="chain" id="PRO_5006856305" evidence="1">
    <location>
        <begin position="26"/>
        <end position="578"/>
    </location>
</feature>
<feature type="domain" description="Tail specific protease" evidence="2">
    <location>
        <begin position="374"/>
        <end position="551"/>
    </location>
</feature>
<evidence type="ECO:0000313" key="4">
    <source>
        <dbReference type="Proteomes" id="UP000069902"/>
    </source>
</evidence>
<dbReference type="GO" id="GO:0030288">
    <property type="term" value="C:outer membrane-bounded periplasmic space"/>
    <property type="evidence" value="ECO:0007669"/>
    <property type="project" value="TreeGrafter"/>
</dbReference>
<dbReference type="NCBIfam" id="NF033424">
    <property type="entry name" value="chlamy_CPAF"/>
    <property type="match status" value="1"/>
</dbReference>
<evidence type="ECO:0000259" key="2">
    <source>
        <dbReference type="SMART" id="SM00245"/>
    </source>
</evidence>
<keyword evidence="1" id="KW-0732">Signal</keyword>
<dbReference type="GO" id="GO:0008236">
    <property type="term" value="F:serine-type peptidase activity"/>
    <property type="evidence" value="ECO:0007669"/>
    <property type="project" value="InterPro"/>
</dbReference>
<dbReference type="EMBL" id="LN879502">
    <property type="protein sequence ID" value="CUI16800.1"/>
    <property type="molecule type" value="Genomic_DNA"/>
</dbReference>
<proteinExistence type="predicted"/>
<dbReference type="Gene3D" id="3.90.226.10">
    <property type="entry name" value="2-enoyl-CoA Hydratase, Chain A, domain 1"/>
    <property type="match status" value="1"/>
</dbReference>
<dbReference type="SMART" id="SM00245">
    <property type="entry name" value="TSPc"/>
    <property type="match status" value="1"/>
</dbReference>
<organism evidence="3 4">
    <name type="scientific">Candidatus Protochlamydia naegleriophila</name>
    <dbReference type="NCBI Taxonomy" id="389348"/>
    <lineage>
        <taxon>Bacteria</taxon>
        <taxon>Pseudomonadati</taxon>
        <taxon>Chlamydiota</taxon>
        <taxon>Chlamydiia</taxon>
        <taxon>Parachlamydiales</taxon>
        <taxon>Parachlamydiaceae</taxon>
        <taxon>Candidatus Protochlamydia</taxon>
    </lineage>
</organism>
<dbReference type="Pfam" id="PF03572">
    <property type="entry name" value="Peptidase_S41"/>
    <property type="match status" value="1"/>
</dbReference>
<dbReference type="PANTHER" id="PTHR32060">
    <property type="entry name" value="TAIL-SPECIFIC PROTEASE"/>
    <property type="match status" value="1"/>
</dbReference>
<dbReference type="InParanoid" id="A0A0U5ERK9"/>
<keyword evidence="4" id="KW-1185">Reference proteome</keyword>
<keyword evidence="3" id="KW-0645">Protease</keyword>
<feature type="signal peptide" evidence="1">
    <location>
        <begin position="1"/>
        <end position="25"/>
    </location>
</feature>
<dbReference type="InterPro" id="IPR005151">
    <property type="entry name" value="Tail-specific_protease"/>
</dbReference>
<accession>A0A0U5ERK9</accession>
<dbReference type="SUPFAM" id="SSF52096">
    <property type="entry name" value="ClpP/crotonase"/>
    <property type="match status" value="1"/>
</dbReference>
<dbReference type="STRING" id="389348.PNK_1183"/>
<dbReference type="PANTHER" id="PTHR32060:SF30">
    <property type="entry name" value="CARBOXY-TERMINAL PROCESSING PROTEASE CTPA"/>
    <property type="match status" value="1"/>
</dbReference>
<dbReference type="CDD" id="cd07563">
    <property type="entry name" value="Peptidase_S41_IRBP"/>
    <property type="match status" value="1"/>
</dbReference>
<dbReference type="Pfam" id="PF17816">
    <property type="entry name" value="PDZ_4"/>
    <property type="match status" value="1"/>
</dbReference>
<dbReference type="InterPro" id="IPR041126">
    <property type="entry name" value="CPAF_PDZ"/>
</dbReference>
<keyword evidence="3" id="KW-0378">Hydrolase</keyword>
<reference evidence="4" key="1">
    <citation type="submission" date="2015-09" db="EMBL/GenBank/DDBJ databases">
        <authorList>
            <person name="Bertelli C."/>
        </authorList>
    </citation>
    <scope>NUCLEOTIDE SEQUENCE [LARGE SCALE GENOMIC DNA]</scope>
    <source>
        <strain evidence="4">KNic</strain>
    </source>
</reference>
<dbReference type="AlphaFoldDB" id="A0A0U5ERK9"/>
<name>A0A0U5ERK9_9BACT</name>
<evidence type="ECO:0000256" key="1">
    <source>
        <dbReference type="SAM" id="SignalP"/>
    </source>
</evidence>
<dbReference type="PATRIC" id="fig|389348.3.peg.1312"/>
<dbReference type="KEGG" id="pnl:PNK_1183"/>
<dbReference type="GO" id="GO:0007165">
    <property type="term" value="P:signal transduction"/>
    <property type="evidence" value="ECO:0007669"/>
    <property type="project" value="TreeGrafter"/>
</dbReference>
<dbReference type="InterPro" id="IPR029045">
    <property type="entry name" value="ClpP/crotonase-like_dom_sf"/>
</dbReference>
<dbReference type="GO" id="GO:0006508">
    <property type="term" value="P:proteolysis"/>
    <property type="evidence" value="ECO:0007669"/>
    <property type="project" value="UniProtKB-KW"/>
</dbReference>
<dbReference type="RefSeq" id="WP_059060898.1">
    <property type="nucleotide sequence ID" value="NZ_LN879502.1"/>
</dbReference>
<dbReference type="Gene3D" id="1.20.920.70">
    <property type="match status" value="1"/>
</dbReference>
<dbReference type="GO" id="GO:0004175">
    <property type="term" value="F:endopeptidase activity"/>
    <property type="evidence" value="ECO:0007669"/>
    <property type="project" value="TreeGrafter"/>
</dbReference>
<dbReference type="Proteomes" id="UP000069902">
    <property type="component" value="Chromosome cPNK"/>
</dbReference>
<gene>
    <name evidence="3" type="ORF">PNK_1183</name>
</gene>